<dbReference type="InterPro" id="IPR036465">
    <property type="entry name" value="vWFA_dom_sf"/>
</dbReference>
<evidence type="ECO:0000256" key="1">
    <source>
        <dbReference type="SAM" id="Phobius"/>
    </source>
</evidence>
<keyword evidence="1" id="KW-1133">Transmembrane helix</keyword>
<dbReference type="SMART" id="SM00327">
    <property type="entry name" value="VWA"/>
    <property type="match status" value="1"/>
</dbReference>
<organism evidence="3 4">
    <name type="scientific">Halogranum rubrum</name>
    <dbReference type="NCBI Taxonomy" id="553466"/>
    <lineage>
        <taxon>Archaea</taxon>
        <taxon>Methanobacteriati</taxon>
        <taxon>Methanobacteriota</taxon>
        <taxon>Stenosarchaea group</taxon>
        <taxon>Halobacteria</taxon>
        <taxon>Halobacteriales</taxon>
        <taxon>Haloferacaceae</taxon>
    </lineage>
</organism>
<keyword evidence="4" id="KW-1185">Reference proteome</keyword>
<dbReference type="SUPFAM" id="SSF52317">
    <property type="entry name" value="Class I glutamine amidotransferase-like"/>
    <property type="match status" value="1"/>
</dbReference>
<keyword evidence="1" id="KW-0812">Transmembrane</keyword>
<dbReference type="InterPro" id="IPR029062">
    <property type="entry name" value="Class_I_gatase-like"/>
</dbReference>
<dbReference type="PANTHER" id="PTHR37947:SF1">
    <property type="entry name" value="BLL2462 PROTEIN"/>
    <property type="match status" value="1"/>
</dbReference>
<dbReference type="CDD" id="cd00198">
    <property type="entry name" value="vWFA"/>
    <property type="match status" value="1"/>
</dbReference>
<keyword evidence="1" id="KW-0472">Membrane</keyword>
<proteinExistence type="predicted"/>
<dbReference type="Pfam" id="PF00092">
    <property type="entry name" value="VWA"/>
    <property type="match status" value="1"/>
</dbReference>
<dbReference type="STRING" id="553466.SAMN04487950_4167"/>
<reference evidence="4" key="1">
    <citation type="submission" date="2016-10" db="EMBL/GenBank/DDBJ databases">
        <authorList>
            <person name="Varghese N."/>
            <person name="Submissions S."/>
        </authorList>
    </citation>
    <scope>NUCLEOTIDE SEQUENCE [LARGE SCALE GENOMIC DNA]</scope>
    <source>
        <strain evidence="4">CGMCC 1.7738</strain>
    </source>
</reference>
<dbReference type="InterPro" id="IPR002035">
    <property type="entry name" value="VWF_A"/>
</dbReference>
<evidence type="ECO:0000313" key="3">
    <source>
        <dbReference type="EMBL" id="SFL54865.1"/>
    </source>
</evidence>
<evidence type="ECO:0000313" key="4">
    <source>
        <dbReference type="Proteomes" id="UP000199607"/>
    </source>
</evidence>
<feature type="transmembrane region" description="Helical" evidence="1">
    <location>
        <begin position="20"/>
        <end position="38"/>
    </location>
</feature>
<gene>
    <name evidence="3" type="ORF">SAMN04487950_4167</name>
</gene>
<dbReference type="Gene3D" id="3.40.50.410">
    <property type="entry name" value="von Willebrand factor, type A domain"/>
    <property type="match status" value="1"/>
</dbReference>
<evidence type="ECO:0000259" key="2">
    <source>
        <dbReference type="PROSITE" id="PS50234"/>
    </source>
</evidence>
<name>A0A1I4IKR7_9EURY</name>
<dbReference type="PANTHER" id="PTHR37947">
    <property type="entry name" value="BLL2462 PROTEIN"/>
    <property type="match status" value="1"/>
</dbReference>
<dbReference type="AlphaFoldDB" id="A0A1I4IKR7"/>
<dbReference type="PROSITE" id="PS50234">
    <property type="entry name" value="VWFA"/>
    <property type="match status" value="1"/>
</dbReference>
<dbReference type="RefSeq" id="WP_089872082.1">
    <property type="nucleotide sequence ID" value="NZ_FOTC01000008.1"/>
</dbReference>
<accession>A0A1I4IKR7</accession>
<feature type="domain" description="VWFA" evidence="2">
    <location>
        <begin position="383"/>
        <end position="556"/>
    </location>
</feature>
<dbReference type="Proteomes" id="UP000199607">
    <property type="component" value="Unassembled WGS sequence"/>
</dbReference>
<protein>
    <submittedName>
        <fullName evidence="3">von Willebrand factor type A domain-containing protein</fullName>
    </submittedName>
</protein>
<dbReference type="SUPFAM" id="SSF53300">
    <property type="entry name" value="vWA-like"/>
    <property type="match status" value="1"/>
</dbReference>
<sequence length="794" mass="83517">MQLVQIPLPFDFELGFDRPLVLVGIPLAILLLWLLLFRRSNQETRGPTTAKRGERRLMFLTRLVVVGCLLVAAAGPTAVAVRETPGDPQVTLLVDESDSMALTPTDTAQLARDIEAGGVPVNVVTVARGTDSRVGEAVVANSRPDGSLVLVSDGRVTGGRSLDAAAEVARGANTTVNVLALEPSGVERAVSVAGPPKTSVGVENAFLVRVTGVGEGESRTVTVTVDGRTVLSQAVSEEDEAVEFTHQFETTGDHRVVATLEGDDVYAENDVYRHSVRVVERPAVLYVSRGEYPLATLLDELYDVTRAESVPSDLSPYTAVVIQDVAAEDLGDVAALQRFVIDGNGLVVVGGRNAFENGGYDTSPLSGMLPVQSGEAGDDDAATIVLLVDVSGSASSGMRVQKALALDVLDQLGDDQRVGVVAFNDAAYLVSEPAPLGTSRASIEDTIRRLQAGGGTNIGAGLVGAADLLGEEGGSVILISDGIGQTPTTLAAADRLAARDTRVIAVGVGSEIDESLLRIVAETTGGAYVRADETNRLRLLFRDESRPFSSNVLTVVDDTHFVTSGVTLQSNPSESHDVSVRPGADYLVASGTGDPAIAAWRYGLGRVLTVTAYGSDGTLDGLLARPDSLVLTKGVNWAIGDPERTVTNVVDVPDTRVGEAVTATYVGSERPTTPDVQFVRVSESRYEATVVPDEVGFVTLRDAEYAVNAEREYVAFGPSPTLSSVAETTDGRVFAADEGQAIATFAKERATKVRVVRESLAWVFLSVALVVYLVDVAGRRLNLYYGGAPIGGGR</sequence>
<feature type="transmembrane region" description="Helical" evidence="1">
    <location>
        <begin position="59"/>
        <end position="81"/>
    </location>
</feature>
<dbReference type="EMBL" id="FOTC01000008">
    <property type="protein sequence ID" value="SFL54865.1"/>
    <property type="molecule type" value="Genomic_DNA"/>
</dbReference>